<accession>A0A2G6KDM4</accession>
<proteinExistence type="predicted"/>
<dbReference type="InterPro" id="IPR009051">
    <property type="entry name" value="Helical_ferredxn"/>
</dbReference>
<protein>
    <recommendedName>
        <fullName evidence="4">4Fe-4S ferredoxin-type domain-containing protein</fullName>
    </recommendedName>
</protein>
<dbReference type="PANTHER" id="PTHR42783">
    <property type="entry name" value="GLUTAMATE SYNTHASE [NADPH] SMALL CHAIN"/>
    <property type="match status" value="1"/>
</dbReference>
<evidence type="ECO:0000256" key="1">
    <source>
        <dbReference type="ARBA" id="ARBA00022723"/>
    </source>
</evidence>
<dbReference type="InterPro" id="IPR017896">
    <property type="entry name" value="4Fe4S_Fe-S-bd"/>
</dbReference>
<evidence type="ECO:0000256" key="3">
    <source>
        <dbReference type="ARBA" id="ARBA00023014"/>
    </source>
</evidence>
<dbReference type="InterPro" id="IPR036188">
    <property type="entry name" value="FAD/NAD-bd_sf"/>
</dbReference>
<dbReference type="GO" id="GO:0051536">
    <property type="term" value="F:iron-sulfur cluster binding"/>
    <property type="evidence" value="ECO:0007669"/>
    <property type="project" value="UniProtKB-KW"/>
</dbReference>
<keyword evidence="1" id="KW-0479">Metal-binding</keyword>
<feature type="non-terminal residue" evidence="5">
    <location>
        <position position="1"/>
    </location>
</feature>
<dbReference type="Pfam" id="PF07992">
    <property type="entry name" value="Pyr_redox_2"/>
    <property type="match status" value="1"/>
</dbReference>
<dbReference type="GO" id="GO:0046872">
    <property type="term" value="F:metal ion binding"/>
    <property type="evidence" value="ECO:0007669"/>
    <property type="project" value="UniProtKB-KW"/>
</dbReference>
<dbReference type="InterPro" id="IPR017900">
    <property type="entry name" value="4Fe4S_Fe_S_CS"/>
</dbReference>
<dbReference type="InterPro" id="IPR023753">
    <property type="entry name" value="FAD/NAD-binding_dom"/>
</dbReference>
<dbReference type="Proteomes" id="UP000230914">
    <property type="component" value="Unassembled WGS sequence"/>
</dbReference>
<dbReference type="GO" id="GO:0016491">
    <property type="term" value="F:oxidoreductase activity"/>
    <property type="evidence" value="ECO:0007669"/>
    <property type="project" value="InterPro"/>
</dbReference>
<dbReference type="EMBL" id="PDSL01000031">
    <property type="protein sequence ID" value="PIE33490.1"/>
    <property type="molecule type" value="Genomic_DNA"/>
</dbReference>
<dbReference type="SUPFAM" id="SSF51971">
    <property type="entry name" value="Nucleotide-binding domain"/>
    <property type="match status" value="2"/>
</dbReference>
<feature type="domain" description="4Fe-4S ferredoxin-type" evidence="4">
    <location>
        <begin position="904"/>
        <end position="933"/>
    </location>
</feature>
<dbReference type="PROSITE" id="PS51379">
    <property type="entry name" value="4FE4S_FER_2"/>
    <property type="match status" value="1"/>
</dbReference>
<comment type="caution">
    <text evidence="5">The sequence shown here is derived from an EMBL/GenBank/DDBJ whole genome shotgun (WGS) entry which is preliminary data.</text>
</comment>
<organism evidence="5 6">
    <name type="scientific">Ilumatobacter coccineus</name>
    <dbReference type="NCBI Taxonomy" id="467094"/>
    <lineage>
        <taxon>Bacteria</taxon>
        <taxon>Bacillati</taxon>
        <taxon>Actinomycetota</taxon>
        <taxon>Acidimicrobiia</taxon>
        <taxon>Acidimicrobiales</taxon>
        <taxon>Ilumatobacteraceae</taxon>
        <taxon>Ilumatobacter</taxon>
    </lineage>
</organism>
<dbReference type="Gene3D" id="3.30.70.20">
    <property type="match status" value="1"/>
</dbReference>
<dbReference type="Gene3D" id="1.10.1060.10">
    <property type="entry name" value="Alpha-helical ferredoxin"/>
    <property type="match status" value="1"/>
</dbReference>
<dbReference type="PANTHER" id="PTHR42783:SF3">
    <property type="entry name" value="GLUTAMATE SYNTHASE [NADPH] SMALL CHAIN-RELATED"/>
    <property type="match status" value="1"/>
</dbReference>
<evidence type="ECO:0000259" key="4">
    <source>
        <dbReference type="PROSITE" id="PS51379"/>
    </source>
</evidence>
<sequence length="1050" mass="114933">PGMIFNMSVGYNLEGILKPNVQWFFETMKDASAYKQAYIDIVAEYYPEIRDIEIPDTVSDTITLSTMHGCPPDEIEQIALYLLNEKQIHTSVKCNPTLLGPERVRGIINDDLGYTEIVVPDIAFGHDLKYVDAVPMFHNLRRVAKARGLTFGLKLSNTLEVDNTRTVFDVDEMMYMSGRSLHAVTSNLAVRLTEEFEGDLLLSYAGGADAFNVSDLLRSGLKTVTVCSDLLKSGGYLRMVQYMDEVNAALDKVGANNFDEFIANSALEQSTIDEFPDIVSYGALATSMVDLTPAVATELLESIRSSDLAPLEAVKAWAVERGYDDESVAELVTLSLNAFKRVNLRQYGQAVRTEWRYKKGSFRTHLSKTDRELGFFDCIEAPCSDTCPITQDVPGYMRAVREGDFDRAIDIVRDANPLGSILGRGCDHLCETTCIRTHFDQPLAIREMKRFIMDNETSVGVSIESIEKKTSGTVAIIGAGPAGIAAAEKLAEAGMSVTIFEAHPYAGGMVSGAIPSYRIPMPKIQQDVARIEALGVEVKYNMKAGRDFLLSDLKDQGFDFTFIAVGAQLPKMLGYDNEKSKGVIDALAFLRNVREDVPMDIGTRVGIIGAGDTAMDCARSAWRLGASETSIIYRRTIDQMPASPDELSEVLVEGLNIIELANPVAIHDEDGVLKGLVCTRTEYRGDRDASGRKIPFDVPDSEFEIELDTLILAISQVSLLDFFGDTKPELTKWGYIAVDPETYETSVPGVYAGGDVAADGPSSIVKAVADGKRVAWAIIDKLTGSHLVDKSKAGNWKPVEVDLPKILARRARRFYRIPPSETPVADRLNFDEPLHTFSAAKAMEEAERCLDCDTICSLCVGVCPNKALMTYQTTPLTVDLPQLTITGGSVTAGDSLTYAVDQSLQIAVLTDFCNECGNCVTACPTAGKPYQDKPRLYLDREDFESQTDNAFWVTADGDVDIVEARFSGETYRLDINGRVEYSAPELNAILESETLSLVEASVGESATDGDVSLEPAAQMYALWRGLNSSMPHLPVAGIAGSRISHPGYEE</sequence>
<dbReference type="InterPro" id="IPR028261">
    <property type="entry name" value="DPD_II"/>
</dbReference>
<gene>
    <name evidence="5" type="ORF">CSA55_01920</name>
</gene>
<dbReference type="PRINTS" id="PR00419">
    <property type="entry name" value="ADXRDTASE"/>
</dbReference>
<dbReference type="PROSITE" id="PS00198">
    <property type="entry name" value="4FE4S_FER_1"/>
    <property type="match status" value="1"/>
</dbReference>
<evidence type="ECO:0000313" key="6">
    <source>
        <dbReference type="Proteomes" id="UP000230914"/>
    </source>
</evidence>
<keyword evidence="2" id="KW-0408">Iron</keyword>
<evidence type="ECO:0000313" key="5">
    <source>
        <dbReference type="EMBL" id="PIE33490.1"/>
    </source>
</evidence>
<evidence type="ECO:0000256" key="2">
    <source>
        <dbReference type="ARBA" id="ARBA00023004"/>
    </source>
</evidence>
<name>A0A2G6KDM4_9ACTN</name>
<keyword evidence="3" id="KW-0411">Iron-sulfur</keyword>
<reference evidence="5 6" key="1">
    <citation type="submission" date="2017-10" db="EMBL/GenBank/DDBJ databases">
        <title>Novel microbial diversity and functional potential in the marine mammal oral microbiome.</title>
        <authorList>
            <person name="Dudek N.K."/>
            <person name="Sun C.L."/>
            <person name="Burstein D."/>
            <person name="Kantor R.S."/>
            <person name="Aliaga Goltsman D.S."/>
            <person name="Bik E.M."/>
            <person name="Thomas B.C."/>
            <person name="Banfield J.F."/>
            <person name="Relman D.A."/>
        </authorList>
    </citation>
    <scope>NUCLEOTIDE SEQUENCE [LARGE SCALE GENOMIC DNA]</scope>
    <source>
        <strain evidence="5">DOLJORAL78_61_10</strain>
    </source>
</reference>
<dbReference type="Gene3D" id="3.50.50.60">
    <property type="entry name" value="FAD/NAD(P)-binding domain"/>
    <property type="match status" value="2"/>
</dbReference>
<dbReference type="AlphaFoldDB" id="A0A2G6KDM4"/>
<dbReference type="Pfam" id="PF14691">
    <property type="entry name" value="Fer4_20"/>
    <property type="match status" value="1"/>
</dbReference>
<dbReference type="SUPFAM" id="SSF46548">
    <property type="entry name" value="alpha-helical ferredoxin"/>
    <property type="match status" value="2"/>
</dbReference>